<gene>
    <name evidence="1" type="ORF">M513_11519</name>
    <name evidence="2" type="ORF">M514_11519</name>
</gene>
<dbReference type="EMBL" id="KL363320">
    <property type="protein sequence ID" value="KFD47600.1"/>
    <property type="molecule type" value="Genomic_DNA"/>
</dbReference>
<evidence type="ECO:0000313" key="1">
    <source>
        <dbReference type="EMBL" id="KFD47600.1"/>
    </source>
</evidence>
<keyword evidence="3" id="KW-1185">Reference proteome</keyword>
<organism evidence="1 3">
    <name type="scientific">Trichuris suis</name>
    <name type="common">pig whipworm</name>
    <dbReference type="NCBI Taxonomy" id="68888"/>
    <lineage>
        <taxon>Eukaryota</taxon>
        <taxon>Metazoa</taxon>
        <taxon>Ecdysozoa</taxon>
        <taxon>Nematoda</taxon>
        <taxon>Enoplea</taxon>
        <taxon>Dorylaimia</taxon>
        <taxon>Trichinellida</taxon>
        <taxon>Trichuridae</taxon>
        <taxon>Trichuris</taxon>
    </lineage>
</organism>
<proteinExistence type="predicted"/>
<reference evidence="1 3" key="1">
    <citation type="journal article" date="2014" name="Nat. Genet.">
        <title>Genome and transcriptome of the porcine whipworm Trichuris suis.</title>
        <authorList>
            <person name="Jex A.R."/>
            <person name="Nejsum P."/>
            <person name="Schwarz E.M."/>
            <person name="Hu L."/>
            <person name="Young N.D."/>
            <person name="Hall R.S."/>
            <person name="Korhonen P.K."/>
            <person name="Liao S."/>
            <person name="Thamsborg S."/>
            <person name="Xia J."/>
            <person name="Xu P."/>
            <person name="Wang S."/>
            <person name="Scheerlinck J.P."/>
            <person name="Hofmann A."/>
            <person name="Sternberg P.W."/>
            <person name="Wang J."/>
            <person name="Gasser R.B."/>
        </authorList>
    </citation>
    <scope>NUCLEOTIDE SEQUENCE [LARGE SCALE GENOMIC DNA]</scope>
    <source>
        <strain evidence="2">DCEP-RM93F</strain>
        <strain evidence="1">DCEP-RM93M</strain>
    </source>
</reference>
<dbReference type="Proteomes" id="UP000030758">
    <property type="component" value="Unassembled WGS sequence"/>
</dbReference>
<accession>A0A085LRK4</accession>
<name>A0A085LRK4_9BILA</name>
<evidence type="ECO:0000313" key="3">
    <source>
        <dbReference type="Proteomes" id="UP000030764"/>
    </source>
</evidence>
<dbReference type="AlphaFoldDB" id="A0A085LRK4"/>
<dbReference type="Proteomes" id="UP000030764">
    <property type="component" value="Unassembled WGS sequence"/>
</dbReference>
<dbReference type="EMBL" id="KL367512">
    <property type="protein sequence ID" value="KFD67626.1"/>
    <property type="molecule type" value="Genomic_DNA"/>
</dbReference>
<sequence length="102" mass="11037">MLVPLNTRYISLCITVVNRVFESEVNAATDSSVNGFFSSTTTASREPSSLASNSSCRLFLACTAINFMSSSDFKTFKISKSESILSSGVDFSISALLSRTKR</sequence>
<protein>
    <submittedName>
        <fullName evidence="1">Uncharacterized protein</fullName>
    </submittedName>
</protein>
<evidence type="ECO:0000313" key="2">
    <source>
        <dbReference type="EMBL" id="KFD67626.1"/>
    </source>
</evidence>